<name>A0AAD9ZIJ8_9ROSI</name>
<dbReference type="Pfam" id="PF04827">
    <property type="entry name" value="Plant_tran"/>
    <property type="match status" value="1"/>
</dbReference>
<evidence type="ECO:0008006" key="3">
    <source>
        <dbReference type="Google" id="ProtNLM"/>
    </source>
</evidence>
<proteinExistence type="predicted"/>
<reference evidence="1" key="1">
    <citation type="journal article" date="2023" name="Plant J.">
        <title>Genome sequences and population genomics provide insights into the demographic history, inbreeding, and mutation load of two 'living fossil' tree species of Dipteronia.</title>
        <authorList>
            <person name="Feng Y."/>
            <person name="Comes H.P."/>
            <person name="Chen J."/>
            <person name="Zhu S."/>
            <person name="Lu R."/>
            <person name="Zhang X."/>
            <person name="Li P."/>
            <person name="Qiu J."/>
            <person name="Olsen K.M."/>
            <person name="Qiu Y."/>
        </authorList>
    </citation>
    <scope>NUCLEOTIDE SEQUENCE</scope>
    <source>
        <strain evidence="1">NBL</strain>
    </source>
</reference>
<evidence type="ECO:0000313" key="1">
    <source>
        <dbReference type="EMBL" id="KAK3182877.1"/>
    </source>
</evidence>
<dbReference type="AlphaFoldDB" id="A0AAD9ZIJ8"/>
<dbReference type="PANTHER" id="PTHR47150">
    <property type="entry name" value="OS12G0169200 PROTEIN"/>
    <property type="match status" value="1"/>
</dbReference>
<evidence type="ECO:0000313" key="2">
    <source>
        <dbReference type="Proteomes" id="UP001281410"/>
    </source>
</evidence>
<dbReference type="Proteomes" id="UP001281410">
    <property type="component" value="Unassembled WGS sequence"/>
</dbReference>
<comment type="caution">
    <text evidence="1">The sequence shown here is derived from an EMBL/GenBank/DDBJ whole genome shotgun (WGS) entry which is preliminary data.</text>
</comment>
<dbReference type="PANTHER" id="PTHR47150:SF5">
    <property type="entry name" value="OS07G0546750 PROTEIN"/>
    <property type="match status" value="1"/>
</dbReference>
<dbReference type="EMBL" id="JANJYJ010000010">
    <property type="protein sequence ID" value="KAK3182877.1"/>
    <property type="molecule type" value="Genomic_DNA"/>
</dbReference>
<gene>
    <name evidence="1" type="ORF">Dsin_030163</name>
</gene>
<sequence length="86" mass="9999">MVYFLTDGIYPKCATLIQSISHPTSGKERLFVMKHEATHKDVECAFGVLQSRWVITHSPVRHWQKNDLCKIMKTCIILHNMIIDDE</sequence>
<accession>A0AAD9ZIJ8</accession>
<keyword evidence="2" id="KW-1185">Reference proteome</keyword>
<dbReference type="InterPro" id="IPR006912">
    <property type="entry name" value="Harbinger_derived_prot"/>
</dbReference>
<protein>
    <recommendedName>
        <fullName evidence="3">DDE Tnp4 domain-containing protein</fullName>
    </recommendedName>
</protein>
<organism evidence="1 2">
    <name type="scientific">Dipteronia sinensis</name>
    <dbReference type="NCBI Taxonomy" id="43782"/>
    <lineage>
        <taxon>Eukaryota</taxon>
        <taxon>Viridiplantae</taxon>
        <taxon>Streptophyta</taxon>
        <taxon>Embryophyta</taxon>
        <taxon>Tracheophyta</taxon>
        <taxon>Spermatophyta</taxon>
        <taxon>Magnoliopsida</taxon>
        <taxon>eudicotyledons</taxon>
        <taxon>Gunneridae</taxon>
        <taxon>Pentapetalae</taxon>
        <taxon>rosids</taxon>
        <taxon>malvids</taxon>
        <taxon>Sapindales</taxon>
        <taxon>Sapindaceae</taxon>
        <taxon>Hippocastanoideae</taxon>
        <taxon>Acereae</taxon>
        <taxon>Dipteronia</taxon>
    </lineage>
</organism>